<reference evidence="10" key="2">
    <citation type="journal article" date="2016" name="Sci. Rep.">
        <title>Dictyocaulus viviparus genome, variome and transcriptome elucidate lungworm biology and support future intervention.</title>
        <authorList>
            <person name="McNulty S.N."/>
            <person name="Strube C."/>
            <person name="Rosa B.A."/>
            <person name="Martin J.C."/>
            <person name="Tyagi R."/>
            <person name="Choi Y.J."/>
            <person name="Wang Q."/>
            <person name="Hallsworth Pepin K."/>
            <person name="Zhang X."/>
            <person name="Ozersky P."/>
            <person name="Wilson R.K."/>
            <person name="Sternberg P.W."/>
            <person name="Gasser R.B."/>
            <person name="Mitreva M."/>
        </authorList>
    </citation>
    <scope>NUCLEOTIDE SEQUENCE [LARGE SCALE GENOMIC DNA]</scope>
    <source>
        <strain evidence="10">HannoverDv2000</strain>
    </source>
</reference>
<evidence type="ECO:0000256" key="4">
    <source>
        <dbReference type="ARBA" id="ARBA00023242"/>
    </source>
</evidence>
<evidence type="ECO:0000256" key="7">
    <source>
        <dbReference type="SAM" id="MobiDB-lite"/>
    </source>
</evidence>
<dbReference type="STRING" id="29172.A0A0D8XYN1"/>
<protein>
    <submittedName>
        <fullName evidence="9">Homeobox domain protein</fullName>
    </submittedName>
</protein>
<dbReference type="CDD" id="cd00086">
    <property type="entry name" value="homeodomain"/>
    <property type="match status" value="1"/>
</dbReference>
<name>A0A0D8XYN1_DICVI</name>
<dbReference type="PANTHER" id="PTHR24329">
    <property type="entry name" value="HOMEOBOX PROTEIN ARISTALESS"/>
    <property type="match status" value="1"/>
</dbReference>
<organism evidence="9 10">
    <name type="scientific">Dictyocaulus viviparus</name>
    <name type="common">Bovine lungworm</name>
    <dbReference type="NCBI Taxonomy" id="29172"/>
    <lineage>
        <taxon>Eukaryota</taxon>
        <taxon>Metazoa</taxon>
        <taxon>Ecdysozoa</taxon>
        <taxon>Nematoda</taxon>
        <taxon>Chromadorea</taxon>
        <taxon>Rhabditida</taxon>
        <taxon>Rhabditina</taxon>
        <taxon>Rhabditomorpha</taxon>
        <taxon>Strongyloidea</taxon>
        <taxon>Metastrongylidae</taxon>
        <taxon>Dictyocaulus</taxon>
    </lineage>
</organism>
<dbReference type="FunFam" id="1.10.10.60:FF:000649">
    <property type="entry name" value="C. Elegans Homeobox"/>
    <property type="match status" value="1"/>
</dbReference>
<keyword evidence="10" id="KW-1185">Reference proteome</keyword>
<dbReference type="Gene3D" id="1.10.10.60">
    <property type="entry name" value="Homeodomain-like"/>
    <property type="match status" value="1"/>
</dbReference>
<evidence type="ECO:0000256" key="2">
    <source>
        <dbReference type="ARBA" id="ARBA00023125"/>
    </source>
</evidence>
<evidence type="ECO:0000256" key="3">
    <source>
        <dbReference type="ARBA" id="ARBA00023155"/>
    </source>
</evidence>
<dbReference type="PROSITE" id="PS00027">
    <property type="entry name" value="HOMEOBOX_1"/>
    <property type="match status" value="1"/>
</dbReference>
<dbReference type="GO" id="GO:0000981">
    <property type="term" value="F:DNA-binding transcription factor activity, RNA polymerase II-specific"/>
    <property type="evidence" value="ECO:0007669"/>
    <property type="project" value="InterPro"/>
</dbReference>
<dbReference type="AlphaFoldDB" id="A0A0D8XYN1"/>
<dbReference type="SMART" id="SM00389">
    <property type="entry name" value="HOX"/>
    <property type="match status" value="1"/>
</dbReference>
<dbReference type="OrthoDB" id="6159439at2759"/>
<evidence type="ECO:0000313" key="10">
    <source>
        <dbReference type="Proteomes" id="UP000053766"/>
    </source>
</evidence>
<evidence type="ECO:0000313" key="9">
    <source>
        <dbReference type="EMBL" id="KJH48864.1"/>
    </source>
</evidence>
<sequence length="176" mass="20605">MMQLQYPFEGFSQQSQIQDRNSPSTVRRIRRSRTAFSDDQLDQLERSFERCNYPDIAQREKLAKDIQLPEARIQVWFKNRRAKQRKRQRNQGGDDLTLIPSNVPPKENTIFTWTPGNVFATFFPPPPIAATSYVQYPTFVQHSQQSSFSIDYEALKSIYEIKSNMTSSCRDVIIFL</sequence>
<dbReference type="InterPro" id="IPR001356">
    <property type="entry name" value="HD"/>
</dbReference>
<feature type="region of interest" description="Disordered" evidence="7">
    <location>
        <begin position="82"/>
        <end position="101"/>
    </location>
</feature>
<dbReference type="Pfam" id="PF00046">
    <property type="entry name" value="Homeodomain"/>
    <property type="match status" value="1"/>
</dbReference>
<keyword evidence="2 5" id="KW-0238">DNA-binding</keyword>
<evidence type="ECO:0000259" key="8">
    <source>
        <dbReference type="PROSITE" id="PS50071"/>
    </source>
</evidence>
<feature type="DNA-binding region" description="Homeobox" evidence="5">
    <location>
        <begin position="29"/>
        <end position="88"/>
    </location>
</feature>
<reference evidence="9 10" key="1">
    <citation type="submission" date="2013-11" db="EMBL/GenBank/DDBJ databases">
        <title>Draft genome of the bovine lungworm Dictyocaulus viviparus.</title>
        <authorList>
            <person name="Mitreva M."/>
        </authorList>
    </citation>
    <scope>NUCLEOTIDE SEQUENCE [LARGE SCALE GENOMIC DNA]</scope>
    <source>
        <strain evidence="9 10">HannoverDv2000</strain>
    </source>
</reference>
<gene>
    <name evidence="9" type="ORF">DICVIV_04990</name>
</gene>
<keyword evidence="3 5" id="KW-0371">Homeobox</keyword>
<evidence type="ECO:0000256" key="6">
    <source>
        <dbReference type="RuleBase" id="RU000682"/>
    </source>
</evidence>
<dbReference type="Proteomes" id="UP000053766">
    <property type="component" value="Unassembled WGS sequence"/>
</dbReference>
<dbReference type="SUPFAM" id="SSF46689">
    <property type="entry name" value="Homeodomain-like"/>
    <property type="match status" value="1"/>
</dbReference>
<feature type="domain" description="Homeobox" evidence="8">
    <location>
        <begin position="27"/>
        <end position="87"/>
    </location>
</feature>
<dbReference type="GO" id="GO:0000977">
    <property type="term" value="F:RNA polymerase II transcription regulatory region sequence-specific DNA binding"/>
    <property type="evidence" value="ECO:0007669"/>
    <property type="project" value="TreeGrafter"/>
</dbReference>
<dbReference type="InterPro" id="IPR009057">
    <property type="entry name" value="Homeodomain-like_sf"/>
</dbReference>
<evidence type="ECO:0000256" key="5">
    <source>
        <dbReference type="PROSITE-ProRule" id="PRU00108"/>
    </source>
</evidence>
<proteinExistence type="predicted"/>
<accession>A0A0D8XYN1</accession>
<dbReference type="PROSITE" id="PS50071">
    <property type="entry name" value="HOMEOBOX_2"/>
    <property type="match status" value="1"/>
</dbReference>
<comment type="subcellular location">
    <subcellularLocation>
        <location evidence="1 5 6">Nucleus</location>
    </subcellularLocation>
</comment>
<dbReference type="InterPro" id="IPR050649">
    <property type="entry name" value="Paired_Homeobox_TFs"/>
</dbReference>
<dbReference type="GO" id="GO:0005634">
    <property type="term" value="C:nucleus"/>
    <property type="evidence" value="ECO:0007669"/>
    <property type="project" value="UniProtKB-SubCell"/>
</dbReference>
<evidence type="ECO:0000256" key="1">
    <source>
        <dbReference type="ARBA" id="ARBA00004123"/>
    </source>
</evidence>
<keyword evidence="4 5" id="KW-0539">Nucleus</keyword>
<dbReference type="EMBL" id="KN716253">
    <property type="protein sequence ID" value="KJH48864.1"/>
    <property type="molecule type" value="Genomic_DNA"/>
</dbReference>
<dbReference type="InterPro" id="IPR017970">
    <property type="entry name" value="Homeobox_CS"/>
</dbReference>
<dbReference type="PANTHER" id="PTHR24329:SF543">
    <property type="entry name" value="FI01017P-RELATED"/>
    <property type="match status" value="1"/>
</dbReference>